<keyword evidence="6" id="KW-1015">Disulfide bond</keyword>
<proteinExistence type="predicted"/>
<sequence>MMKLKHIVSCLIVQLALTLAQNLPGLDYLKSGFDATKIMETTGIGQTKAAIFDLNDSSQGFYDFEYEGKTYKVSQVVQATSELTRKEVTCENVYTSFTDFQKKLTESISIQGGIQIGDIKASLGFNHSLEEIYEKITKEGKSVTMSQSYWSKYSLTNSPAFLMPLNNQFKRALEYLNENVKIPQDQNGQTFYNQVVQAYGTHYVSSIVMGGTAKILTLLNTTYVETHDFQEVKNQVNLEVNYIMSNLNFDASFNQTENTTSVVYQKDAENYIFFTPDLSHSKEEKAWDAWESRVPQNPQPVNITVSYLSDLASSYKEVQQHLRDTIEYYLKNGDVPRDPSTVKQYSFALKQEVPQNKNLRTPLKENSRTDIVEYLLFGKKKQTITQK</sequence>
<dbReference type="InParanoid" id="I7MJT1"/>
<dbReference type="PROSITE" id="PS00279">
    <property type="entry name" value="MACPF_1"/>
    <property type="match status" value="1"/>
</dbReference>
<evidence type="ECO:0000313" key="10">
    <source>
        <dbReference type="Proteomes" id="UP000009168"/>
    </source>
</evidence>
<evidence type="ECO:0000256" key="3">
    <source>
        <dbReference type="ARBA" id="ARBA00022525"/>
    </source>
</evidence>
<dbReference type="Pfam" id="PF01823">
    <property type="entry name" value="MACPF"/>
    <property type="match status" value="1"/>
</dbReference>
<dbReference type="HOGENOM" id="CLU_812579_0_0_1"/>
<dbReference type="InterPro" id="IPR052784">
    <property type="entry name" value="Perforin-1_pore-forming"/>
</dbReference>
<keyword evidence="4 7" id="KW-0732">Signal</keyword>
<evidence type="ECO:0000256" key="5">
    <source>
        <dbReference type="ARBA" id="ARBA00023136"/>
    </source>
</evidence>
<organism evidence="9 10">
    <name type="scientific">Tetrahymena thermophila (strain SB210)</name>
    <dbReference type="NCBI Taxonomy" id="312017"/>
    <lineage>
        <taxon>Eukaryota</taxon>
        <taxon>Sar</taxon>
        <taxon>Alveolata</taxon>
        <taxon>Ciliophora</taxon>
        <taxon>Intramacronucleata</taxon>
        <taxon>Oligohymenophorea</taxon>
        <taxon>Hymenostomatida</taxon>
        <taxon>Tetrahymenina</taxon>
        <taxon>Tetrahymenidae</taxon>
        <taxon>Tetrahymena</taxon>
    </lineage>
</organism>
<dbReference type="KEGG" id="tet:TTHERM_00476980"/>
<dbReference type="eggNOG" id="ENOG502SEYF">
    <property type="taxonomic scope" value="Eukaryota"/>
</dbReference>
<dbReference type="AlphaFoldDB" id="I7MJT1"/>
<evidence type="ECO:0000256" key="7">
    <source>
        <dbReference type="SAM" id="SignalP"/>
    </source>
</evidence>
<accession>I7MJT1</accession>
<dbReference type="EMBL" id="GG662667">
    <property type="protein sequence ID" value="EAR97160.1"/>
    <property type="molecule type" value="Genomic_DNA"/>
</dbReference>
<dbReference type="InterPro" id="IPR020863">
    <property type="entry name" value="MACPF_CS"/>
</dbReference>
<evidence type="ECO:0000256" key="2">
    <source>
        <dbReference type="ARBA" id="ARBA00004613"/>
    </source>
</evidence>
<evidence type="ECO:0000256" key="1">
    <source>
        <dbReference type="ARBA" id="ARBA00004370"/>
    </source>
</evidence>
<dbReference type="GO" id="GO:0051607">
    <property type="term" value="P:defense response to virus"/>
    <property type="evidence" value="ECO:0007669"/>
    <property type="project" value="TreeGrafter"/>
</dbReference>
<dbReference type="GO" id="GO:0005576">
    <property type="term" value="C:extracellular region"/>
    <property type="evidence" value="ECO:0007669"/>
    <property type="project" value="UniProtKB-SubCell"/>
</dbReference>
<dbReference type="PANTHER" id="PTHR46096:SF3">
    <property type="entry name" value="PERFORIN-1"/>
    <property type="match status" value="1"/>
</dbReference>
<keyword evidence="5" id="KW-0472">Membrane</keyword>
<gene>
    <name evidence="9" type="ORF">TTHERM_00476980</name>
</gene>
<feature type="chain" id="PRO_5003712521" evidence="7">
    <location>
        <begin position="21"/>
        <end position="387"/>
    </location>
</feature>
<dbReference type="GO" id="GO:0016020">
    <property type="term" value="C:membrane"/>
    <property type="evidence" value="ECO:0007669"/>
    <property type="project" value="UniProtKB-SubCell"/>
</dbReference>
<evidence type="ECO:0000256" key="6">
    <source>
        <dbReference type="ARBA" id="ARBA00023157"/>
    </source>
</evidence>
<dbReference type="PANTHER" id="PTHR46096">
    <property type="entry name" value="PERFORIN-1"/>
    <property type="match status" value="1"/>
</dbReference>
<reference evidence="10" key="1">
    <citation type="journal article" date="2006" name="PLoS Biol.">
        <title>Macronuclear genome sequence of the ciliate Tetrahymena thermophila, a model eukaryote.</title>
        <authorList>
            <person name="Eisen J.A."/>
            <person name="Coyne R.S."/>
            <person name="Wu M."/>
            <person name="Wu D."/>
            <person name="Thiagarajan M."/>
            <person name="Wortman J.R."/>
            <person name="Badger J.H."/>
            <person name="Ren Q."/>
            <person name="Amedeo P."/>
            <person name="Jones K.M."/>
            <person name="Tallon L.J."/>
            <person name="Delcher A.L."/>
            <person name="Salzberg S.L."/>
            <person name="Silva J.C."/>
            <person name="Haas B.J."/>
            <person name="Majoros W.H."/>
            <person name="Farzad M."/>
            <person name="Carlton J.M."/>
            <person name="Smith R.K. Jr."/>
            <person name="Garg J."/>
            <person name="Pearlman R.E."/>
            <person name="Karrer K.M."/>
            <person name="Sun L."/>
            <person name="Manning G."/>
            <person name="Elde N.C."/>
            <person name="Turkewitz A.P."/>
            <person name="Asai D.J."/>
            <person name="Wilkes D.E."/>
            <person name="Wang Y."/>
            <person name="Cai H."/>
            <person name="Collins K."/>
            <person name="Stewart B.A."/>
            <person name="Lee S.R."/>
            <person name="Wilamowska K."/>
            <person name="Weinberg Z."/>
            <person name="Ruzzo W.L."/>
            <person name="Wloga D."/>
            <person name="Gaertig J."/>
            <person name="Frankel J."/>
            <person name="Tsao C.-C."/>
            <person name="Gorovsky M.A."/>
            <person name="Keeling P.J."/>
            <person name="Waller R.F."/>
            <person name="Patron N.J."/>
            <person name="Cherry J.M."/>
            <person name="Stover N.A."/>
            <person name="Krieger C.J."/>
            <person name="del Toro C."/>
            <person name="Ryder H.F."/>
            <person name="Williamson S.C."/>
            <person name="Barbeau R.A."/>
            <person name="Hamilton E.P."/>
            <person name="Orias E."/>
        </authorList>
    </citation>
    <scope>NUCLEOTIDE SEQUENCE [LARGE SCALE GENOMIC DNA]</scope>
    <source>
        <strain evidence="10">SB210</strain>
    </source>
</reference>
<dbReference type="OrthoDB" id="1366754at2759"/>
<evidence type="ECO:0000259" key="8">
    <source>
        <dbReference type="PROSITE" id="PS51412"/>
    </source>
</evidence>
<dbReference type="PROSITE" id="PS51412">
    <property type="entry name" value="MACPF_2"/>
    <property type="match status" value="1"/>
</dbReference>
<keyword evidence="10" id="KW-1185">Reference proteome</keyword>
<feature type="domain" description="MACPF" evidence="8">
    <location>
        <begin position="12"/>
        <end position="337"/>
    </location>
</feature>
<dbReference type="GeneID" id="7832525"/>
<dbReference type="InterPro" id="IPR020864">
    <property type="entry name" value="MACPF"/>
</dbReference>
<name>I7MJT1_TETTS</name>
<keyword evidence="3" id="KW-0964">Secreted</keyword>
<feature type="signal peptide" evidence="7">
    <location>
        <begin position="1"/>
        <end position="20"/>
    </location>
</feature>
<protein>
    <submittedName>
        <fullName evidence="9">MAC/perforin domain protein</fullName>
    </submittedName>
</protein>
<dbReference type="RefSeq" id="XP_001017405.1">
    <property type="nucleotide sequence ID" value="XM_001017405.1"/>
</dbReference>
<evidence type="ECO:0000313" key="9">
    <source>
        <dbReference type="EMBL" id="EAR97160.1"/>
    </source>
</evidence>
<comment type="subcellular location">
    <subcellularLocation>
        <location evidence="1">Membrane</location>
    </subcellularLocation>
    <subcellularLocation>
        <location evidence="2">Secreted</location>
    </subcellularLocation>
</comment>
<dbReference type="Proteomes" id="UP000009168">
    <property type="component" value="Unassembled WGS sequence"/>
</dbReference>
<dbReference type="GO" id="GO:0022829">
    <property type="term" value="F:wide pore channel activity"/>
    <property type="evidence" value="ECO:0007669"/>
    <property type="project" value="TreeGrafter"/>
</dbReference>
<evidence type="ECO:0000256" key="4">
    <source>
        <dbReference type="ARBA" id="ARBA00022729"/>
    </source>
</evidence>